<evidence type="ECO:0000256" key="1">
    <source>
        <dbReference type="SAM" id="SignalP"/>
    </source>
</evidence>
<keyword evidence="1" id="KW-0732">Signal</keyword>
<keyword evidence="4" id="KW-1185">Reference proteome</keyword>
<dbReference type="Pfam" id="PF00419">
    <property type="entry name" value="Fimbrial"/>
    <property type="match status" value="1"/>
</dbReference>
<gene>
    <name evidence="3" type="ordered locus">Ent638_1068</name>
</gene>
<organism evidence="3 4">
    <name type="scientific">Enterobacter sp. (strain 638)</name>
    <dbReference type="NCBI Taxonomy" id="399742"/>
    <lineage>
        <taxon>Bacteria</taxon>
        <taxon>Pseudomonadati</taxon>
        <taxon>Pseudomonadota</taxon>
        <taxon>Gammaproteobacteria</taxon>
        <taxon>Enterobacterales</taxon>
        <taxon>Enterobacteriaceae</taxon>
        <taxon>Enterobacter</taxon>
    </lineage>
</organism>
<dbReference type="InterPro" id="IPR050263">
    <property type="entry name" value="Bact_Fimbrial_Adh_Pro"/>
</dbReference>
<dbReference type="PANTHER" id="PTHR33420:SF27">
    <property type="entry name" value="PROTEIN FIMG"/>
    <property type="match status" value="1"/>
</dbReference>
<dbReference type="Gene3D" id="2.60.40.1090">
    <property type="entry name" value="Fimbrial-type adhesion domain"/>
    <property type="match status" value="1"/>
</dbReference>
<feature type="domain" description="Fimbrial-type adhesion" evidence="2">
    <location>
        <begin position="37"/>
        <end position="182"/>
    </location>
</feature>
<dbReference type="InterPro" id="IPR008966">
    <property type="entry name" value="Adhesion_dom_sf"/>
</dbReference>
<dbReference type="InterPro" id="IPR036937">
    <property type="entry name" value="Adhesion_dom_fimbrial_sf"/>
</dbReference>
<dbReference type="PANTHER" id="PTHR33420">
    <property type="entry name" value="FIMBRIAL SUBUNIT ELFA-RELATED"/>
    <property type="match status" value="1"/>
</dbReference>
<protein>
    <submittedName>
        <fullName evidence="3">Fimbrial protein</fullName>
    </submittedName>
</protein>
<accession>A0A9J9GEU4</accession>
<proteinExistence type="predicted"/>
<dbReference type="InterPro" id="IPR000259">
    <property type="entry name" value="Adhesion_dom_fimbrial"/>
</dbReference>
<dbReference type="GO" id="GO:0043709">
    <property type="term" value="P:cell adhesion involved in single-species biofilm formation"/>
    <property type="evidence" value="ECO:0007669"/>
    <property type="project" value="TreeGrafter"/>
</dbReference>
<evidence type="ECO:0000313" key="4">
    <source>
        <dbReference type="Proteomes" id="UP000000230"/>
    </source>
</evidence>
<sequence length="183" mass="19138">MVIIMFNVKKMVLASTLTLIASTSYCQSVFSADQVTINITGNVVASPCQVNPDSANINIDLGQDLQSADLNTAGSGSAWKPINVVLENCPAGTSSVTATFNGTPDADDPESLYTNTGTATQVAVQLEGLTEEKYGNGKTSTIDIASVTDGKPTWKLQTRAFSKNGSVTPGTINSVVTMSFAYN</sequence>
<dbReference type="KEGG" id="ent:Ent638_1068"/>
<feature type="signal peptide" evidence="1">
    <location>
        <begin position="1"/>
        <end position="26"/>
    </location>
</feature>
<dbReference type="AlphaFoldDB" id="A0A9J9GEU4"/>
<feature type="chain" id="PRO_5039934107" evidence="1">
    <location>
        <begin position="27"/>
        <end position="183"/>
    </location>
</feature>
<name>A0A9J9GEU4_ENT38</name>
<reference evidence="4" key="1">
    <citation type="journal article" date="2010" name="PLoS Genet.">
        <title>Genome sequence of the plant growth promoting endophytic bacterium Enterobacter sp. 638.</title>
        <authorList>
            <person name="Taghavi S."/>
            <person name="van der Lelie D."/>
            <person name="Hoffman A."/>
            <person name="Zhang Y.B."/>
            <person name="Walla M.D."/>
            <person name="Vangronsveld J."/>
            <person name="Newman L."/>
            <person name="Monchy S."/>
        </authorList>
    </citation>
    <scope>NUCLEOTIDE SEQUENCE [LARGE SCALE GENOMIC DNA]</scope>
    <source>
        <strain evidence="4">638</strain>
    </source>
</reference>
<dbReference type="Proteomes" id="UP000000230">
    <property type="component" value="Chromosome"/>
</dbReference>
<evidence type="ECO:0000259" key="2">
    <source>
        <dbReference type="Pfam" id="PF00419"/>
    </source>
</evidence>
<dbReference type="SUPFAM" id="SSF49401">
    <property type="entry name" value="Bacterial adhesins"/>
    <property type="match status" value="1"/>
</dbReference>
<evidence type="ECO:0000313" key="3">
    <source>
        <dbReference type="EMBL" id="ABP59750.1"/>
    </source>
</evidence>
<dbReference type="GO" id="GO:0009289">
    <property type="term" value="C:pilus"/>
    <property type="evidence" value="ECO:0007669"/>
    <property type="project" value="InterPro"/>
</dbReference>
<dbReference type="EMBL" id="CP000653">
    <property type="protein sequence ID" value="ABP59750.1"/>
    <property type="molecule type" value="Genomic_DNA"/>
</dbReference>